<name>K9G0V2_PEND1</name>
<sequence>MRKLNEEGKEDCFLFLLNEIAWRGKIGNLGVLDANPENGAREIIHGLAQVNVVYSTTLYPVNSDFGSFNQRLFSTDPYSM</sequence>
<proteinExistence type="predicted"/>
<dbReference type="HOGENOM" id="CLU_2590496_0_0_1"/>
<comment type="caution">
    <text evidence="1">The sequence shown here is derived from an EMBL/GenBank/DDBJ whole genome shotgun (WGS) entry which is preliminary data.</text>
</comment>
<organism evidence="1 2">
    <name type="scientific">Penicillium digitatum (strain Pd1 / CECT 20795)</name>
    <name type="common">Green mold</name>
    <dbReference type="NCBI Taxonomy" id="1170230"/>
    <lineage>
        <taxon>Eukaryota</taxon>
        <taxon>Fungi</taxon>
        <taxon>Dikarya</taxon>
        <taxon>Ascomycota</taxon>
        <taxon>Pezizomycotina</taxon>
        <taxon>Eurotiomycetes</taxon>
        <taxon>Eurotiomycetidae</taxon>
        <taxon>Eurotiales</taxon>
        <taxon>Aspergillaceae</taxon>
        <taxon>Penicillium</taxon>
    </lineage>
</organism>
<dbReference type="KEGG" id="pdp:PDIP_43450"/>
<dbReference type="EMBL" id="AKCU01000303">
    <property type="protein sequence ID" value="EKV14472.1"/>
    <property type="molecule type" value="Genomic_DNA"/>
</dbReference>
<evidence type="ECO:0000313" key="2">
    <source>
        <dbReference type="Proteomes" id="UP000009886"/>
    </source>
</evidence>
<evidence type="ECO:0000313" key="1">
    <source>
        <dbReference type="EMBL" id="EKV14472.1"/>
    </source>
</evidence>
<gene>
    <name evidence="1" type="ORF">PDIP_43450</name>
</gene>
<dbReference type="VEuPathDB" id="FungiDB:PDIP_43450"/>
<protein>
    <submittedName>
        <fullName evidence="1">Uncharacterized protein</fullName>
    </submittedName>
</protein>
<dbReference type="Proteomes" id="UP000009886">
    <property type="component" value="Unassembled WGS sequence"/>
</dbReference>
<reference evidence="2" key="1">
    <citation type="journal article" date="2012" name="BMC Genomics">
        <title>Genome sequence of the necrotrophic fungus Penicillium digitatum, the main postharvest pathogen of citrus.</title>
        <authorList>
            <person name="Marcet-Houben M."/>
            <person name="Ballester A.-R."/>
            <person name="de la Fuente B."/>
            <person name="Harries E."/>
            <person name="Marcos J.F."/>
            <person name="Gonzalez-Candelas L."/>
            <person name="Gabaldon T."/>
        </authorList>
    </citation>
    <scope>NUCLEOTIDE SEQUENCE [LARGE SCALE GENOMIC DNA]</scope>
    <source>
        <strain evidence="2">Pd1 / CECT 20795</strain>
    </source>
</reference>
<accession>K9G0V2</accession>
<dbReference type="AlphaFoldDB" id="K9G0V2"/>